<feature type="transmembrane region" description="Helical" evidence="7">
    <location>
        <begin position="261"/>
        <end position="281"/>
    </location>
</feature>
<feature type="transmembrane region" description="Helical" evidence="7">
    <location>
        <begin position="20"/>
        <end position="41"/>
    </location>
</feature>
<keyword evidence="6 7" id="KW-0472">Membrane</keyword>
<feature type="transmembrane region" description="Helical" evidence="7">
    <location>
        <begin position="313"/>
        <end position="331"/>
    </location>
</feature>
<dbReference type="CDD" id="cd06173">
    <property type="entry name" value="MFS_MefA_like"/>
    <property type="match status" value="1"/>
</dbReference>
<keyword evidence="5 7" id="KW-1133">Transmembrane helix</keyword>
<gene>
    <name evidence="9" type="ORF">GCM10023258_23780</name>
</gene>
<dbReference type="Proteomes" id="UP001500427">
    <property type="component" value="Unassembled WGS sequence"/>
</dbReference>
<feature type="transmembrane region" description="Helical" evidence="7">
    <location>
        <begin position="226"/>
        <end position="249"/>
    </location>
</feature>
<dbReference type="PROSITE" id="PS50850">
    <property type="entry name" value="MFS"/>
    <property type="match status" value="1"/>
</dbReference>
<evidence type="ECO:0000259" key="8">
    <source>
        <dbReference type="PROSITE" id="PS50850"/>
    </source>
</evidence>
<proteinExistence type="predicted"/>
<reference evidence="10" key="1">
    <citation type="journal article" date="2019" name="Int. J. Syst. Evol. Microbiol.">
        <title>The Global Catalogue of Microorganisms (GCM) 10K type strain sequencing project: providing services to taxonomists for standard genome sequencing and annotation.</title>
        <authorList>
            <consortium name="The Broad Institute Genomics Platform"/>
            <consortium name="The Broad Institute Genome Sequencing Center for Infectious Disease"/>
            <person name="Wu L."/>
            <person name="Ma J."/>
        </authorList>
    </citation>
    <scope>NUCLEOTIDE SEQUENCE [LARGE SCALE GENOMIC DNA]</scope>
    <source>
        <strain evidence="10">JCM 17687</strain>
    </source>
</reference>
<feature type="transmembrane region" description="Helical" evidence="7">
    <location>
        <begin position="53"/>
        <end position="70"/>
    </location>
</feature>
<feature type="transmembrane region" description="Helical" evidence="7">
    <location>
        <begin position="162"/>
        <end position="182"/>
    </location>
</feature>
<dbReference type="Gene3D" id="1.20.1250.20">
    <property type="entry name" value="MFS general substrate transporter like domains"/>
    <property type="match status" value="1"/>
</dbReference>
<comment type="subcellular location">
    <subcellularLocation>
        <location evidence="1">Cell membrane</location>
        <topology evidence="1">Multi-pass membrane protein</topology>
    </subcellularLocation>
</comment>
<keyword evidence="10" id="KW-1185">Reference proteome</keyword>
<feature type="domain" description="Major facilitator superfamily (MFS) profile" evidence="8">
    <location>
        <begin position="222"/>
        <end position="410"/>
    </location>
</feature>
<evidence type="ECO:0000256" key="3">
    <source>
        <dbReference type="ARBA" id="ARBA00022475"/>
    </source>
</evidence>
<dbReference type="InterPro" id="IPR010290">
    <property type="entry name" value="TM_effector"/>
</dbReference>
<comment type="caution">
    <text evidence="9">The sequence shown here is derived from an EMBL/GenBank/DDBJ whole genome shotgun (WGS) entry which is preliminary data.</text>
</comment>
<accession>A0ABP9JFI9</accession>
<organism evidence="9 10">
    <name type="scientific">Terrabacter aeriphilus</name>
    <dbReference type="NCBI Taxonomy" id="515662"/>
    <lineage>
        <taxon>Bacteria</taxon>
        <taxon>Bacillati</taxon>
        <taxon>Actinomycetota</taxon>
        <taxon>Actinomycetes</taxon>
        <taxon>Micrococcales</taxon>
        <taxon>Intrasporangiaceae</taxon>
        <taxon>Terrabacter</taxon>
    </lineage>
</organism>
<name>A0ABP9JFI9_9MICO</name>
<evidence type="ECO:0000256" key="6">
    <source>
        <dbReference type="ARBA" id="ARBA00023136"/>
    </source>
</evidence>
<keyword evidence="3" id="KW-1003">Cell membrane</keyword>
<dbReference type="PANTHER" id="PTHR23513">
    <property type="entry name" value="INTEGRAL MEMBRANE EFFLUX PROTEIN-RELATED"/>
    <property type="match status" value="1"/>
</dbReference>
<evidence type="ECO:0000256" key="5">
    <source>
        <dbReference type="ARBA" id="ARBA00022989"/>
    </source>
</evidence>
<keyword evidence="2" id="KW-0813">Transport</keyword>
<feature type="transmembrane region" description="Helical" evidence="7">
    <location>
        <begin position="384"/>
        <end position="403"/>
    </location>
</feature>
<dbReference type="EMBL" id="BAABIW010000016">
    <property type="protein sequence ID" value="GAA5028361.1"/>
    <property type="molecule type" value="Genomic_DNA"/>
</dbReference>
<evidence type="ECO:0000256" key="7">
    <source>
        <dbReference type="SAM" id="Phobius"/>
    </source>
</evidence>
<sequence>MTSDGSLRSDAFGRYWRAGAVSGLGSYVTIFALQALVVIVLHSGATEVGWLNAARWLPYLVFGLIVGAVVDGRRRLPLMVGTDLAQAALLLTVPLLWWLDVLSLPALMVIVVLTGTAAVVNGAAEMSFLPRLLNRQHLQPAHARVDAADAAASTAGPALGGLLVGAVGAPLAVLLDSLTYLYSAFTLRRIRVDEPAPRTGVTVRHLLREITEGVSWVYRSSGLTTIAIATHVWFIGNAIVGVVLAPYVLLTLGLTPFQFGIAGAAGGVGAVAGAVATTWLGRRLGTGLTIIACHLVTTGAVVAMALAARGAAWAFPALMLGQALYGLAMGMSNSHEMSYRQLMTPDHLQARTNTTLRSFNRAVAMVTAPVAGVLADAWGNQRMLVLAAAVFALVAIGLAVTPFRRVRAPV</sequence>
<evidence type="ECO:0000256" key="1">
    <source>
        <dbReference type="ARBA" id="ARBA00004651"/>
    </source>
</evidence>
<feature type="transmembrane region" description="Helical" evidence="7">
    <location>
        <begin position="106"/>
        <end position="124"/>
    </location>
</feature>
<feature type="transmembrane region" description="Helical" evidence="7">
    <location>
        <begin position="359"/>
        <end position="378"/>
    </location>
</feature>
<dbReference type="RefSeq" id="WP_345507693.1">
    <property type="nucleotide sequence ID" value="NZ_BAABIW010000016.1"/>
</dbReference>
<protein>
    <submittedName>
        <fullName evidence="9">MFS transporter</fullName>
    </submittedName>
</protein>
<dbReference type="SUPFAM" id="SSF103473">
    <property type="entry name" value="MFS general substrate transporter"/>
    <property type="match status" value="1"/>
</dbReference>
<evidence type="ECO:0000256" key="4">
    <source>
        <dbReference type="ARBA" id="ARBA00022692"/>
    </source>
</evidence>
<keyword evidence="4 7" id="KW-0812">Transmembrane</keyword>
<dbReference type="InterPro" id="IPR020846">
    <property type="entry name" value="MFS_dom"/>
</dbReference>
<feature type="transmembrane region" description="Helical" evidence="7">
    <location>
        <begin position="288"/>
        <end position="307"/>
    </location>
</feature>
<dbReference type="InterPro" id="IPR036259">
    <property type="entry name" value="MFS_trans_sf"/>
</dbReference>
<evidence type="ECO:0000256" key="2">
    <source>
        <dbReference type="ARBA" id="ARBA00022448"/>
    </source>
</evidence>
<evidence type="ECO:0000313" key="9">
    <source>
        <dbReference type="EMBL" id="GAA5028361.1"/>
    </source>
</evidence>
<dbReference type="Pfam" id="PF05977">
    <property type="entry name" value="MFS_3"/>
    <property type="match status" value="1"/>
</dbReference>
<dbReference type="PANTHER" id="PTHR23513:SF6">
    <property type="entry name" value="MAJOR FACILITATOR SUPERFAMILY ASSOCIATED DOMAIN-CONTAINING PROTEIN"/>
    <property type="match status" value="1"/>
</dbReference>
<evidence type="ECO:0000313" key="10">
    <source>
        <dbReference type="Proteomes" id="UP001500427"/>
    </source>
</evidence>